<gene>
    <name evidence="1" type="ORF">LPJ66_006919</name>
</gene>
<evidence type="ECO:0000313" key="2">
    <source>
        <dbReference type="Proteomes" id="UP001150581"/>
    </source>
</evidence>
<dbReference type="Proteomes" id="UP001150581">
    <property type="component" value="Unassembled WGS sequence"/>
</dbReference>
<name>A0ACC1IAD4_9FUNG</name>
<dbReference type="EMBL" id="JANBPG010001157">
    <property type="protein sequence ID" value="KAJ1891439.1"/>
    <property type="molecule type" value="Genomic_DNA"/>
</dbReference>
<comment type="caution">
    <text evidence="1">The sequence shown here is derived from an EMBL/GenBank/DDBJ whole genome shotgun (WGS) entry which is preliminary data.</text>
</comment>
<proteinExistence type="predicted"/>
<reference evidence="1" key="1">
    <citation type="submission" date="2022-07" db="EMBL/GenBank/DDBJ databases">
        <title>Phylogenomic reconstructions and comparative analyses of Kickxellomycotina fungi.</title>
        <authorList>
            <person name="Reynolds N.K."/>
            <person name="Stajich J.E."/>
            <person name="Barry K."/>
            <person name="Grigoriev I.V."/>
            <person name="Crous P."/>
            <person name="Smith M.E."/>
        </authorList>
    </citation>
    <scope>NUCLEOTIDE SEQUENCE</scope>
    <source>
        <strain evidence="1">Benny 63K</strain>
    </source>
</reference>
<keyword evidence="2" id="KW-1185">Reference proteome</keyword>
<evidence type="ECO:0000313" key="1">
    <source>
        <dbReference type="EMBL" id="KAJ1891439.1"/>
    </source>
</evidence>
<organism evidence="1 2">
    <name type="scientific">Kickxella alabastrina</name>
    <dbReference type="NCBI Taxonomy" id="61397"/>
    <lineage>
        <taxon>Eukaryota</taxon>
        <taxon>Fungi</taxon>
        <taxon>Fungi incertae sedis</taxon>
        <taxon>Zoopagomycota</taxon>
        <taxon>Kickxellomycotina</taxon>
        <taxon>Kickxellomycetes</taxon>
        <taxon>Kickxellales</taxon>
        <taxon>Kickxellaceae</taxon>
        <taxon>Kickxella</taxon>
    </lineage>
</organism>
<sequence>MNIFRILHFNDVYHVSSGDHEPVGGAARFGSLMHTLQQDTSKAPALTLFSGDAYFPSLESSISRGEHMLPVLNELRIDASAFGNHEFDQGIDLLESLIKRNNFPWIMTNLTDKESGEPAARNGIKYLIKEIQGLRVGILGIVEKEWLDTLPCLPPTFVYHDFVQTAREMALKLKDPKDSEMSCDLVICLSHMRLPNDIKLADACEDVVDLVLSGHDHFYYLGSGVDEFDDPDGDLVAAHSSADDNEDQRMLDIWKKERKDLGPGTRGRRLVKSGTDFRDLSEITLGIEKTESGAARIAKIAVTRHRITKKTPENAEIKQMVEKIETHLSKALDKVIGFSTVPWDARSTVCRIQESNIGSLSADLMRLCYAESVGVHIGFLCGGAIRSDTVYPKGPVRLREIMEIFPFEDPVVVVRLTGDQVRRALENGVSKWPAQEGRFPQVSGVRFEFDPEREPGNRVTSIVITASAKAAAKKAQKQDTELTALPRIRHSASSKSGGSMHRMALENTLGSSQSPSPLPSPPLSQQEQQKQKHCQGNSETSSLGDSESDVESDYDGEEDGPLDMNAYYNVATRDYMYQGHDGYGALNEGELLVDEENGITFANLYRRYFRGLAVINALRFKKQGYAGNCSLARHSSTAQPTVASGGGQSEWKRLIIKHADNLRVLARERELEEQQQQQKEKEGEKPQTLASRIAAIVQQYNETLTNRAQLLTHHSSGVIKALFSSARRLDDDQEPMRVARTALFGHEDNSAVPIPESNMPRPEDESVPRNDDAGGLMPGLLINRKDTRTNATEELLAKWAVVSPQVDGRIKNISAKFASTA</sequence>
<protein>
    <submittedName>
        <fullName evidence="1">Uncharacterized protein</fullName>
    </submittedName>
</protein>
<accession>A0ACC1IAD4</accession>